<dbReference type="Pfam" id="PF03471">
    <property type="entry name" value="CorC_HlyC"/>
    <property type="match status" value="1"/>
</dbReference>
<dbReference type="PROSITE" id="PS51846">
    <property type="entry name" value="CNNM"/>
    <property type="match status" value="1"/>
</dbReference>
<keyword evidence="3" id="KW-1003">Cell membrane</keyword>
<keyword evidence="5" id="KW-0677">Repeat</keyword>
<evidence type="ECO:0000256" key="5">
    <source>
        <dbReference type="ARBA" id="ARBA00022737"/>
    </source>
</evidence>
<dbReference type="InterPro" id="IPR051676">
    <property type="entry name" value="UPF0053_domain"/>
</dbReference>
<name>A0A5R9A5R8_9MICC</name>
<gene>
    <name evidence="14" type="ORF">FEF27_09850</name>
</gene>
<dbReference type="Gene3D" id="3.10.580.10">
    <property type="entry name" value="CBS-domain"/>
    <property type="match status" value="1"/>
</dbReference>
<proteinExistence type="inferred from homology"/>
<feature type="transmembrane region" description="Helical" evidence="11">
    <location>
        <begin position="95"/>
        <end position="124"/>
    </location>
</feature>
<dbReference type="InterPro" id="IPR046342">
    <property type="entry name" value="CBS_dom_sf"/>
</dbReference>
<evidence type="ECO:0000256" key="7">
    <source>
        <dbReference type="ARBA" id="ARBA00023122"/>
    </source>
</evidence>
<dbReference type="PANTHER" id="PTHR43099">
    <property type="entry name" value="UPF0053 PROTEIN YRKA"/>
    <property type="match status" value="1"/>
</dbReference>
<keyword evidence="6 10" id="KW-1133">Transmembrane helix</keyword>
<reference evidence="14 15" key="1">
    <citation type="submission" date="2019-05" db="EMBL/GenBank/DDBJ databases">
        <title>Nesterenkonia sp. GY239, isolated from the Southern Atlantic Ocean.</title>
        <authorList>
            <person name="Zhang G."/>
        </authorList>
    </citation>
    <scope>NUCLEOTIDE SEQUENCE [LARGE SCALE GENOMIC DNA]</scope>
    <source>
        <strain evidence="14 15">GY239</strain>
    </source>
</reference>
<evidence type="ECO:0000256" key="1">
    <source>
        <dbReference type="ARBA" id="ARBA00004651"/>
    </source>
</evidence>
<dbReference type="Pfam" id="PF00571">
    <property type="entry name" value="CBS"/>
    <property type="match status" value="2"/>
</dbReference>
<evidence type="ECO:0000256" key="2">
    <source>
        <dbReference type="ARBA" id="ARBA00006337"/>
    </source>
</evidence>
<evidence type="ECO:0000259" key="13">
    <source>
        <dbReference type="PROSITE" id="PS51846"/>
    </source>
</evidence>
<dbReference type="InterPro" id="IPR044751">
    <property type="entry name" value="Ion_transp-like_CBS"/>
</dbReference>
<feature type="domain" description="CBS" evidence="12">
    <location>
        <begin position="226"/>
        <end position="284"/>
    </location>
</feature>
<keyword evidence="7 9" id="KW-0129">CBS domain</keyword>
<evidence type="ECO:0000256" key="6">
    <source>
        <dbReference type="ARBA" id="ARBA00022989"/>
    </source>
</evidence>
<evidence type="ECO:0000313" key="15">
    <source>
        <dbReference type="Proteomes" id="UP000306544"/>
    </source>
</evidence>
<feature type="domain" description="CNNM transmembrane" evidence="13">
    <location>
        <begin position="4"/>
        <end position="207"/>
    </location>
</feature>
<evidence type="ECO:0000256" key="8">
    <source>
        <dbReference type="ARBA" id="ARBA00023136"/>
    </source>
</evidence>
<feature type="transmembrane region" description="Helical" evidence="11">
    <location>
        <begin position="63"/>
        <end position="83"/>
    </location>
</feature>
<keyword evidence="15" id="KW-1185">Reference proteome</keyword>
<sequence length="458" mass="49612">MLTALLSLLAGVVLTLIIIAANGYFVAQEFAYMSVDRNKLRARAASGDRAAERALKVTERTSFMLSGAQLGITITGLLVGTIAEPLIGRSLGVIFGGVGIAPAVSITVGTAIALAVSTVVQMIFGELFPKNYAIANPAPLAQALAGSTRVYLLVFGWLISVFDVSANALLRLMRIEPVHDVDSNATAEDLEHIVFTSRESGELPEELYLTLDRVLDFPQHDVEHAMIPRSRTDIIQPRTTVGEIRAHMANGHTRYPVIDADDQPVGVVHLLDVLTSTLTEDSPVTQLMREPVIIPTVMPLPEAVKRLEETTSAMACVIDEYGGFAGIVTLEDLAEEIFGEITDEHDEEEEAELIEIKEGRWEADGDIHLDEVERRMGCDLPSGDYETLAGLLMAHAGDLLEVGETVTLAIPPSSSEYGEDEVVPRELHVTVLSVDKHVPHKLALTIRQTLSVDKGDAQ</sequence>
<accession>A0A5R9A5R8</accession>
<keyword evidence="4 10" id="KW-0812">Transmembrane</keyword>
<dbReference type="InterPro" id="IPR036318">
    <property type="entry name" value="FAD-bd_PCMH-like_sf"/>
</dbReference>
<evidence type="ECO:0000256" key="3">
    <source>
        <dbReference type="ARBA" id="ARBA00022475"/>
    </source>
</evidence>
<feature type="domain" description="CBS" evidence="12">
    <location>
        <begin position="287"/>
        <end position="347"/>
    </location>
</feature>
<keyword evidence="8 10" id="KW-0472">Membrane</keyword>
<dbReference type="SMART" id="SM01091">
    <property type="entry name" value="CorC_HlyC"/>
    <property type="match status" value="1"/>
</dbReference>
<dbReference type="GO" id="GO:0005886">
    <property type="term" value="C:plasma membrane"/>
    <property type="evidence" value="ECO:0007669"/>
    <property type="project" value="UniProtKB-SubCell"/>
</dbReference>
<dbReference type="InterPro" id="IPR002550">
    <property type="entry name" value="CNNM"/>
</dbReference>
<feature type="transmembrane region" description="Helical" evidence="11">
    <location>
        <begin position="150"/>
        <end position="170"/>
    </location>
</feature>
<dbReference type="Pfam" id="PF01595">
    <property type="entry name" value="CNNM"/>
    <property type="match status" value="1"/>
</dbReference>
<comment type="caution">
    <text evidence="14">The sequence shown here is derived from an EMBL/GenBank/DDBJ whole genome shotgun (WGS) entry which is preliminary data.</text>
</comment>
<evidence type="ECO:0000256" key="11">
    <source>
        <dbReference type="SAM" id="Phobius"/>
    </source>
</evidence>
<dbReference type="Gene3D" id="3.30.465.10">
    <property type="match status" value="1"/>
</dbReference>
<dbReference type="InterPro" id="IPR000644">
    <property type="entry name" value="CBS_dom"/>
</dbReference>
<organism evidence="14 15">
    <name type="scientific">Nesterenkonia sphaerica</name>
    <dbReference type="NCBI Taxonomy" id="1804988"/>
    <lineage>
        <taxon>Bacteria</taxon>
        <taxon>Bacillati</taxon>
        <taxon>Actinomycetota</taxon>
        <taxon>Actinomycetes</taxon>
        <taxon>Micrococcales</taxon>
        <taxon>Micrococcaceae</taxon>
        <taxon>Nesterenkonia</taxon>
    </lineage>
</organism>
<dbReference type="CDD" id="cd04590">
    <property type="entry name" value="CBS_pair_CorC_HlyC_assoc"/>
    <property type="match status" value="1"/>
</dbReference>
<dbReference type="InterPro" id="IPR016169">
    <property type="entry name" value="FAD-bd_PCMH_sub2"/>
</dbReference>
<protein>
    <submittedName>
        <fullName evidence="14">HlyC/CorC family transporter</fullName>
    </submittedName>
</protein>
<evidence type="ECO:0000256" key="4">
    <source>
        <dbReference type="ARBA" id="ARBA00022692"/>
    </source>
</evidence>
<dbReference type="OrthoDB" id="110231at2"/>
<comment type="subcellular location">
    <subcellularLocation>
        <location evidence="1">Cell membrane</location>
        <topology evidence="1">Multi-pass membrane protein</topology>
    </subcellularLocation>
</comment>
<dbReference type="Proteomes" id="UP000306544">
    <property type="component" value="Unassembled WGS sequence"/>
</dbReference>
<comment type="similarity">
    <text evidence="2">Belongs to the UPF0053 family.</text>
</comment>
<dbReference type="PANTHER" id="PTHR43099:SF6">
    <property type="entry name" value="UPF0053 PROTEIN RV1842C"/>
    <property type="match status" value="1"/>
</dbReference>
<dbReference type="PROSITE" id="PS51371">
    <property type="entry name" value="CBS"/>
    <property type="match status" value="2"/>
</dbReference>
<evidence type="ECO:0000313" key="14">
    <source>
        <dbReference type="EMBL" id="TLP74049.1"/>
    </source>
</evidence>
<evidence type="ECO:0000256" key="9">
    <source>
        <dbReference type="PROSITE-ProRule" id="PRU00703"/>
    </source>
</evidence>
<dbReference type="SUPFAM" id="SSF54631">
    <property type="entry name" value="CBS-domain pair"/>
    <property type="match status" value="1"/>
</dbReference>
<dbReference type="EMBL" id="VAWA01000013">
    <property type="protein sequence ID" value="TLP74049.1"/>
    <property type="molecule type" value="Genomic_DNA"/>
</dbReference>
<dbReference type="SUPFAM" id="SSF56176">
    <property type="entry name" value="FAD-binding/transporter-associated domain-like"/>
    <property type="match status" value="1"/>
</dbReference>
<dbReference type="AlphaFoldDB" id="A0A5R9A5R8"/>
<dbReference type="RefSeq" id="WP_138170691.1">
    <property type="nucleotide sequence ID" value="NZ_VAWA01000013.1"/>
</dbReference>
<evidence type="ECO:0000259" key="12">
    <source>
        <dbReference type="PROSITE" id="PS51371"/>
    </source>
</evidence>
<evidence type="ECO:0000256" key="10">
    <source>
        <dbReference type="PROSITE-ProRule" id="PRU01193"/>
    </source>
</evidence>
<dbReference type="InterPro" id="IPR005170">
    <property type="entry name" value="Transptr-assoc_dom"/>
</dbReference>
<dbReference type="GO" id="GO:0050660">
    <property type="term" value="F:flavin adenine dinucleotide binding"/>
    <property type="evidence" value="ECO:0007669"/>
    <property type="project" value="InterPro"/>
</dbReference>